<proteinExistence type="predicted"/>
<evidence type="ECO:0000313" key="2">
    <source>
        <dbReference type="Proteomes" id="UP000574761"/>
    </source>
</evidence>
<comment type="caution">
    <text evidence="1">The sequence shown here is derived from an EMBL/GenBank/DDBJ whole genome shotgun (WGS) entry which is preliminary data.</text>
</comment>
<reference evidence="1 2" key="1">
    <citation type="submission" date="2020-08" db="EMBL/GenBank/DDBJ databases">
        <title>Genomic Encyclopedia of Type Strains, Phase IV (KMG-IV): sequencing the most valuable type-strain genomes for metagenomic binning, comparative biology and taxonomic classification.</title>
        <authorList>
            <person name="Goeker M."/>
        </authorList>
    </citation>
    <scope>NUCLEOTIDE SEQUENCE [LARGE SCALE GENOMIC DNA]</scope>
    <source>
        <strain evidence="1 2">DSM 100211</strain>
    </source>
</reference>
<accession>A0A7W6D933</accession>
<dbReference type="EMBL" id="JACIEE010000009">
    <property type="protein sequence ID" value="MBB3978968.1"/>
    <property type="molecule type" value="Genomic_DNA"/>
</dbReference>
<evidence type="ECO:0000313" key="1">
    <source>
        <dbReference type="EMBL" id="MBB3978968.1"/>
    </source>
</evidence>
<name>A0A7W6D933_9HYPH</name>
<organism evidence="1 2">
    <name type="scientific">Mycoplana azooxidifex</name>
    <dbReference type="NCBI Taxonomy" id="1636188"/>
    <lineage>
        <taxon>Bacteria</taxon>
        <taxon>Pseudomonadati</taxon>
        <taxon>Pseudomonadota</taxon>
        <taxon>Alphaproteobacteria</taxon>
        <taxon>Hyphomicrobiales</taxon>
        <taxon>Rhizobiaceae</taxon>
        <taxon>Mycoplana</taxon>
    </lineage>
</organism>
<dbReference type="Proteomes" id="UP000574761">
    <property type="component" value="Unassembled WGS sequence"/>
</dbReference>
<sequence length="280" mass="30269">MEGTQGLPLEVRLSAYLDGQLTQSEVREIDGILARDEKARTLFNRLKLGSDLGRKAFEDMLHEPVPLDLVRSIKQASIDSGHERGPALKSLPPKEAPVRDGRARLAAAGLALIVAGAGAGYLLGIWKPPPTAPAVQTAAPRNWLDDIADYHRVYARQSLHLVEVPATESQHITQWLTTAIGVDFTIPDLSDNGLTFEGARLLVAGGQPTGQLIYRDIDGHVFAVCFQRGDAVEARTEPATVIRNDLGLVSWQDRNAAFAFIGPSSEPELDALAATVARMI</sequence>
<dbReference type="RefSeq" id="WP_183807226.1">
    <property type="nucleotide sequence ID" value="NZ_JACIEE010000009.1"/>
</dbReference>
<protein>
    <submittedName>
        <fullName evidence="1">Anti-sigma factor RsiW</fullName>
    </submittedName>
</protein>
<gene>
    <name evidence="1" type="ORF">GGQ64_004204</name>
</gene>
<dbReference type="AlphaFoldDB" id="A0A7W6D933"/>
<keyword evidence="2" id="KW-1185">Reference proteome</keyword>